<feature type="signal peptide" evidence="2">
    <location>
        <begin position="1"/>
        <end position="17"/>
    </location>
</feature>
<reference evidence="4" key="1">
    <citation type="submission" date="2017-05" db="UniProtKB">
        <authorList>
            <consortium name="EnsemblMetazoa"/>
        </authorList>
    </citation>
    <scope>IDENTIFICATION</scope>
</reference>
<proteinExistence type="predicted"/>
<feature type="domain" description="LolA-like" evidence="3">
    <location>
        <begin position="32"/>
        <end position="233"/>
    </location>
</feature>
<sequence length="704" mass="77709">MATRIVLAVLIFLSCRAKSDFIPCVPRPPDPESSRALPQIPSQYYVAIEAVLFERNLTDFVSEYYDGPGDRGRATFEYKGKKVNTIFDYNLGEAFIFPNPRTDEECTVSLLNTSNSLAGFLFGVIPGPNNTVHIGPPSSFFSFGNNTVNYTYKGINFARGIPCHHWWTCTNHGKSSVTLDYYFTDSDLWTTPYPQDDGYVPVLVELHGNITDRRTREERMTHHHYNFLDFRSGPDAVPDSAFNVPFDLVCKGRLPGQPLPQFPDVFSFNAETVYDGTAASTHQEYYDYTHQLFRVDGYTSMKSPNSDIGPFSTVHDFQTGIQYFLPQINGTCSMQPLNDDNTVFDSTRDESGHFHLRNVSSFLLFGSPDQFVYEGVTTVRGMMVDVWQSYRDQQTIYKGNFTSVTYMLYITKRGMTHTDSVFGNTSDPVLVQTKFSAVLNIPGYGTRNLSTVSSVFGMSFSESPLDVFATLSCFSPSDYRMVQFRLPVNVNPANQALFRSNVRSAFIKYADSAGMSFVSPLQVNTIQVDTQSIPNATVVSLYITNVPPNATQQWTSTPQAFVFRLLGGLSNGDNLPFTIMFDGSPVINAQPVYYIDTIVPSNCPAPTTATVTATVTATTTVYVTALVSPSSSNTPLPIWAGNIGAIAGAGSGLLIFGLIVGALVTLVLCCILQRCKSTGGYSPLVAKYDCSICCKACQLMKYAV</sequence>
<dbReference type="AlphaFoldDB" id="A0A1X7UZ96"/>
<keyword evidence="2" id="KW-0732">Signal</keyword>
<evidence type="ECO:0000256" key="2">
    <source>
        <dbReference type="SAM" id="SignalP"/>
    </source>
</evidence>
<dbReference type="STRING" id="400682.A0A1X7UZ96"/>
<keyword evidence="1" id="KW-1133">Transmembrane helix</keyword>
<feature type="chain" id="PRO_5013095570" description="LolA-like domain-containing protein" evidence="2">
    <location>
        <begin position="18"/>
        <end position="704"/>
    </location>
</feature>
<organism evidence="4">
    <name type="scientific">Amphimedon queenslandica</name>
    <name type="common">Sponge</name>
    <dbReference type="NCBI Taxonomy" id="400682"/>
    <lineage>
        <taxon>Eukaryota</taxon>
        <taxon>Metazoa</taxon>
        <taxon>Porifera</taxon>
        <taxon>Demospongiae</taxon>
        <taxon>Heteroscleromorpha</taxon>
        <taxon>Haplosclerida</taxon>
        <taxon>Niphatidae</taxon>
        <taxon>Amphimedon</taxon>
    </lineage>
</organism>
<dbReference type="OrthoDB" id="5983572at2759"/>
<dbReference type="Pfam" id="PF25898">
    <property type="entry name" value="LolA_2nd_metazoa"/>
    <property type="match status" value="2"/>
</dbReference>
<dbReference type="InterPro" id="IPR058831">
    <property type="entry name" value="LolA-like_dom_2nd"/>
</dbReference>
<dbReference type="PANTHER" id="PTHR36902">
    <property type="entry name" value="ENRICHED IN SURFACE-LABELED PROTEOME PROTEIN 9"/>
    <property type="match status" value="1"/>
</dbReference>
<evidence type="ECO:0000313" key="4">
    <source>
        <dbReference type="EnsemblMetazoa" id="Aqu2.1.33093_001"/>
    </source>
</evidence>
<accession>A0A1X7UZ96</accession>
<evidence type="ECO:0000259" key="3">
    <source>
        <dbReference type="Pfam" id="PF25898"/>
    </source>
</evidence>
<feature type="domain" description="LolA-like" evidence="3">
    <location>
        <begin position="248"/>
        <end position="473"/>
    </location>
</feature>
<keyword evidence="1" id="KW-0472">Membrane</keyword>
<dbReference type="InParanoid" id="A0A1X7UZ96"/>
<evidence type="ECO:0000256" key="1">
    <source>
        <dbReference type="SAM" id="Phobius"/>
    </source>
</evidence>
<dbReference type="EnsemblMetazoa" id="Aqu2.1.33093_001">
    <property type="protein sequence ID" value="Aqu2.1.33093_001"/>
    <property type="gene ID" value="Aqu2.1.33093"/>
</dbReference>
<feature type="transmembrane region" description="Helical" evidence="1">
    <location>
        <begin position="639"/>
        <end position="672"/>
    </location>
</feature>
<keyword evidence="1" id="KW-0812">Transmembrane</keyword>
<dbReference type="PROSITE" id="PS51257">
    <property type="entry name" value="PROKAR_LIPOPROTEIN"/>
    <property type="match status" value="1"/>
</dbReference>
<dbReference type="PANTHER" id="PTHR36902:SF1">
    <property type="entry name" value="ENRICHED IN SURFACE-LABELED PROTEOME PROTEIN 9"/>
    <property type="match status" value="1"/>
</dbReference>
<name>A0A1X7UZ96_AMPQE</name>
<dbReference type="eggNOG" id="ENOG502R89Q">
    <property type="taxonomic scope" value="Eukaryota"/>
</dbReference>
<protein>
    <recommendedName>
        <fullName evidence="3">LolA-like domain-containing protein</fullName>
    </recommendedName>
</protein>